<comment type="function">
    <text evidence="3">Might act as an E3 ubiquitin-protein ligase, or as part of E3 complex, which accepts ubiquitin from specific E2 ubiquitin-conjugating enzymes and then transfers it to substrates.</text>
</comment>
<feature type="region of interest" description="Disordered" evidence="13">
    <location>
        <begin position="1"/>
        <end position="63"/>
    </location>
</feature>
<dbReference type="GO" id="GO:0008270">
    <property type="term" value="F:zinc ion binding"/>
    <property type="evidence" value="ECO:0007669"/>
    <property type="project" value="UniProtKB-KW"/>
</dbReference>
<organism evidence="16 17">
    <name type="scientific">Phoenix dactylifera</name>
    <name type="common">Date palm</name>
    <dbReference type="NCBI Taxonomy" id="42345"/>
    <lineage>
        <taxon>Eukaryota</taxon>
        <taxon>Viridiplantae</taxon>
        <taxon>Streptophyta</taxon>
        <taxon>Embryophyta</taxon>
        <taxon>Tracheophyta</taxon>
        <taxon>Spermatophyta</taxon>
        <taxon>Magnoliopsida</taxon>
        <taxon>Liliopsida</taxon>
        <taxon>Arecaceae</taxon>
        <taxon>Coryphoideae</taxon>
        <taxon>Phoeniceae</taxon>
        <taxon>Phoenix</taxon>
    </lineage>
</organism>
<evidence type="ECO:0000256" key="8">
    <source>
        <dbReference type="ARBA" id="ARBA00022737"/>
    </source>
</evidence>
<evidence type="ECO:0000259" key="14">
    <source>
        <dbReference type="PROSITE" id="PS50089"/>
    </source>
</evidence>
<sequence length="372" mass="42227">MRHRRSNPPAAAGAASLQISRHGGDRDHPIPVDRLSVEGDDEKEDRDSVAGISHYSGDRNRPISVEDYHDDVLLQIAIAESLHHQPPPAFIDLEGSEGVKQESRGREGKRPIKEISFIDLDGFGALEHDLDDPRGRLSKRRRFEENPVPEVGESSAAPPTEPKLYCSICMQDYLDFESFSMRGCSHLYCASCVSQYVAAKVEENEVLIGCPDPSCKTGYLELDMCQLILPPKVIDQWASRLCEEILEPMRFYCPYKDCSALLIHEGGINGEVIRESECPHCYRLFCAQCKAPWHSNITCEAYQQLGEDEKGREDLMLMEMAKNQHWQRCPKCKFFVERTEGCNFMRCRCGNTFCYRCAGPMNSDHYCLKCRS</sequence>
<keyword evidence="6" id="KW-0808">Transferase</keyword>
<dbReference type="PROSITE" id="PS00518">
    <property type="entry name" value="ZF_RING_1"/>
    <property type="match status" value="1"/>
</dbReference>
<dbReference type="PROSITE" id="PS51873">
    <property type="entry name" value="TRIAD"/>
    <property type="match status" value="1"/>
</dbReference>
<feature type="compositionally biased region" description="Basic and acidic residues" evidence="13">
    <location>
        <begin position="22"/>
        <end position="37"/>
    </location>
</feature>
<evidence type="ECO:0000256" key="7">
    <source>
        <dbReference type="ARBA" id="ARBA00022723"/>
    </source>
</evidence>
<proteinExistence type="inferred from homology"/>
<keyword evidence="8" id="KW-0677">Repeat</keyword>
<evidence type="ECO:0000256" key="5">
    <source>
        <dbReference type="ARBA" id="ARBA00012251"/>
    </source>
</evidence>
<dbReference type="Gene3D" id="1.20.120.1750">
    <property type="match status" value="1"/>
</dbReference>
<dbReference type="CDD" id="cd22582">
    <property type="entry name" value="BRcat_RBR_unk"/>
    <property type="match status" value="1"/>
</dbReference>
<keyword evidence="11" id="KW-0862">Zinc</keyword>
<dbReference type="GO" id="GO:0016567">
    <property type="term" value="P:protein ubiquitination"/>
    <property type="evidence" value="ECO:0007669"/>
    <property type="project" value="InterPro"/>
</dbReference>
<dbReference type="FunFam" id="3.30.40.10:FF:000230">
    <property type="entry name" value="RBR-type E3 ubiquitin transferase"/>
    <property type="match status" value="1"/>
</dbReference>
<dbReference type="InterPro" id="IPR017907">
    <property type="entry name" value="Znf_RING_CS"/>
</dbReference>
<evidence type="ECO:0000256" key="2">
    <source>
        <dbReference type="ARBA" id="ARBA00001947"/>
    </source>
</evidence>
<dbReference type="CDD" id="cd22584">
    <property type="entry name" value="Rcat_RBR_unk"/>
    <property type="match status" value="1"/>
</dbReference>
<keyword evidence="10" id="KW-0833">Ubl conjugation pathway</keyword>
<dbReference type="Gene3D" id="3.30.40.10">
    <property type="entry name" value="Zinc/RING finger domain, C3HC4 (zinc finger)"/>
    <property type="match status" value="1"/>
</dbReference>
<evidence type="ECO:0000256" key="9">
    <source>
        <dbReference type="ARBA" id="ARBA00022771"/>
    </source>
</evidence>
<evidence type="ECO:0000259" key="15">
    <source>
        <dbReference type="PROSITE" id="PS51873"/>
    </source>
</evidence>
<protein>
    <recommendedName>
        <fullName evidence="5">RBR-type E3 ubiquitin transferase</fullName>
        <ecNumber evidence="5">2.3.2.31</ecNumber>
    </recommendedName>
</protein>
<evidence type="ECO:0000256" key="11">
    <source>
        <dbReference type="ARBA" id="ARBA00022833"/>
    </source>
</evidence>
<dbReference type="GeneID" id="103712610"/>
<dbReference type="KEGG" id="pda:103712610"/>
<comment type="similarity">
    <text evidence="4">Belongs to the RBR family. Ariadne subfamily.</text>
</comment>
<evidence type="ECO:0000256" key="6">
    <source>
        <dbReference type="ARBA" id="ARBA00022679"/>
    </source>
</evidence>
<dbReference type="InterPro" id="IPR001841">
    <property type="entry name" value="Znf_RING"/>
</dbReference>
<evidence type="ECO:0000256" key="4">
    <source>
        <dbReference type="ARBA" id="ARBA00005884"/>
    </source>
</evidence>
<evidence type="ECO:0000256" key="12">
    <source>
        <dbReference type="PROSITE-ProRule" id="PRU00175"/>
    </source>
</evidence>
<evidence type="ECO:0000256" key="13">
    <source>
        <dbReference type="SAM" id="MobiDB-lite"/>
    </source>
</evidence>
<dbReference type="OrthoDB" id="10009520at2759"/>
<name>A0A8B7MV10_PHODC</name>
<dbReference type="AlphaFoldDB" id="A0A8B7MV10"/>
<evidence type="ECO:0000256" key="10">
    <source>
        <dbReference type="ARBA" id="ARBA00022786"/>
    </source>
</evidence>
<dbReference type="InterPro" id="IPR013083">
    <property type="entry name" value="Znf_RING/FYVE/PHD"/>
</dbReference>
<dbReference type="GO" id="GO:0061630">
    <property type="term" value="F:ubiquitin protein ligase activity"/>
    <property type="evidence" value="ECO:0007669"/>
    <property type="project" value="UniProtKB-EC"/>
</dbReference>
<evidence type="ECO:0000313" key="17">
    <source>
        <dbReference type="RefSeq" id="XP_017699634.2"/>
    </source>
</evidence>
<keyword evidence="16" id="KW-1185">Reference proteome</keyword>
<keyword evidence="9 12" id="KW-0863">Zinc-finger</keyword>
<feature type="region of interest" description="Disordered" evidence="13">
    <location>
        <begin position="137"/>
        <end position="158"/>
    </location>
</feature>
<keyword evidence="7" id="KW-0479">Metal-binding</keyword>
<comment type="catalytic activity">
    <reaction evidence="1">
        <text>[E2 ubiquitin-conjugating enzyme]-S-ubiquitinyl-L-cysteine + [acceptor protein]-L-lysine = [E2 ubiquitin-conjugating enzyme]-L-cysteine + [acceptor protein]-N(6)-ubiquitinyl-L-lysine.</text>
        <dbReference type="EC" id="2.3.2.31"/>
    </reaction>
</comment>
<dbReference type="InterPro" id="IPR044066">
    <property type="entry name" value="TRIAD_supradom"/>
</dbReference>
<dbReference type="SUPFAM" id="SSF57850">
    <property type="entry name" value="RING/U-box"/>
    <property type="match status" value="3"/>
</dbReference>
<evidence type="ECO:0000313" key="16">
    <source>
        <dbReference type="Proteomes" id="UP000228380"/>
    </source>
</evidence>
<feature type="domain" description="RING-type" evidence="15">
    <location>
        <begin position="162"/>
        <end position="372"/>
    </location>
</feature>
<dbReference type="SMART" id="SM00647">
    <property type="entry name" value="IBR"/>
    <property type="match status" value="2"/>
</dbReference>
<dbReference type="FunFam" id="1.20.120.1750:FF:000018">
    <property type="entry name" value="RBR-type E3 ubiquitin transferase"/>
    <property type="match status" value="1"/>
</dbReference>
<dbReference type="EC" id="2.3.2.31" evidence="5"/>
<gene>
    <name evidence="17" type="primary">LOC103712610</name>
</gene>
<dbReference type="RefSeq" id="XP_017699634.2">
    <property type="nucleotide sequence ID" value="XM_017844145.3"/>
</dbReference>
<accession>A0A8B7MV10</accession>
<dbReference type="InterPro" id="IPR002867">
    <property type="entry name" value="IBR_dom"/>
</dbReference>
<dbReference type="InterPro" id="IPR031127">
    <property type="entry name" value="E3_UB_ligase_RBR"/>
</dbReference>
<comment type="cofactor">
    <cofactor evidence="2">
        <name>Zn(2+)</name>
        <dbReference type="ChEBI" id="CHEBI:29105"/>
    </cofactor>
</comment>
<dbReference type="Pfam" id="PF01485">
    <property type="entry name" value="IBR"/>
    <property type="match status" value="2"/>
</dbReference>
<reference evidence="17" key="2">
    <citation type="submission" date="2025-08" db="UniProtKB">
        <authorList>
            <consortium name="RefSeq"/>
        </authorList>
    </citation>
    <scope>IDENTIFICATION</scope>
    <source>
        <tissue evidence="17">Young leaves</tissue>
    </source>
</reference>
<evidence type="ECO:0000256" key="3">
    <source>
        <dbReference type="ARBA" id="ARBA00003976"/>
    </source>
</evidence>
<dbReference type="Proteomes" id="UP000228380">
    <property type="component" value="Chromosome 8"/>
</dbReference>
<evidence type="ECO:0000256" key="1">
    <source>
        <dbReference type="ARBA" id="ARBA00001798"/>
    </source>
</evidence>
<feature type="domain" description="RING-type" evidence="14">
    <location>
        <begin position="166"/>
        <end position="211"/>
    </location>
</feature>
<dbReference type="PANTHER" id="PTHR11685">
    <property type="entry name" value="RBR FAMILY RING FINGER AND IBR DOMAIN-CONTAINING"/>
    <property type="match status" value="1"/>
</dbReference>
<reference evidence="16" key="1">
    <citation type="journal article" date="2019" name="Nat. Commun.">
        <title>Genome-wide association mapping of date palm fruit traits.</title>
        <authorList>
            <person name="Hazzouri K.M."/>
            <person name="Gros-Balthazard M."/>
            <person name="Flowers J.M."/>
            <person name="Copetti D."/>
            <person name="Lemansour A."/>
            <person name="Lebrun M."/>
            <person name="Masmoudi K."/>
            <person name="Ferrand S."/>
            <person name="Dhar M.I."/>
            <person name="Fresquez Z.A."/>
            <person name="Rosas U."/>
            <person name="Zhang J."/>
            <person name="Talag J."/>
            <person name="Lee S."/>
            <person name="Kudrna D."/>
            <person name="Powell R.F."/>
            <person name="Leitch I.J."/>
            <person name="Krueger R.R."/>
            <person name="Wing R.A."/>
            <person name="Amiri K.M.A."/>
            <person name="Purugganan M.D."/>
        </authorList>
    </citation>
    <scope>NUCLEOTIDE SEQUENCE [LARGE SCALE GENOMIC DNA]</scope>
    <source>
        <strain evidence="16">cv. Khalas</strain>
    </source>
</reference>
<dbReference type="PROSITE" id="PS50089">
    <property type="entry name" value="ZF_RING_2"/>
    <property type="match status" value="1"/>
</dbReference>